<evidence type="ECO:0000313" key="5">
    <source>
        <dbReference type="Proteomes" id="UP000231693"/>
    </source>
</evidence>
<evidence type="ECO:0000256" key="3">
    <source>
        <dbReference type="SAM" id="MobiDB-lite"/>
    </source>
</evidence>
<accession>A0A2M9D0H0</accession>
<evidence type="ECO:0000313" key="4">
    <source>
        <dbReference type="EMBL" id="PJJ77691.1"/>
    </source>
</evidence>
<dbReference type="AlphaFoldDB" id="A0A2M9D0H0"/>
<dbReference type="Gene3D" id="1.20.5.780">
    <property type="entry name" value="Single helix bin"/>
    <property type="match status" value="1"/>
</dbReference>
<organism evidence="4 5">
    <name type="scientific">Sediminihabitans luteus</name>
    <dbReference type="NCBI Taxonomy" id="1138585"/>
    <lineage>
        <taxon>Bacteria</taxon>
        <taxon>Bacillati</taxon>
        <taxon>Actinomycetota</taxon>
        <taxon>Actinomycetes</taxon>
        <taxon>Micrococcales</taxon>
        <taxon>Cellulomonadaceae</taxon>
        <taxon>Sediminihabitans</taxon>
    </lineage>
</organism>
<dbReference type="OrthoDB" id="573898at2"/>
<comment type="caution">
    <text evidence="4">The sequence shown here is derived from an EMBL/GenBank/DDBJ whole genome shotgun (WGS) entry which is preliminary data.</text>
</comment>
<evidence type="ECO:0000256" key="1">
    <source>
        <dbReference type="ARBA" id="ARBA00022649"/>
    </source>
</evidence>
<reference evidence="4 5" key="1">
    <citation type="submission" date="2017-11" db="EMBL/GenBank/DDBJ databases">
        <title>Genomic Encyclopedia of Archaeal and Bacterial Type Strains, Phase II (KMG-II): From Individual Species to Whole Genera.</title>
        <authorList>
            <person name="Goeker M."/>
        </authorList>
    </citation>
    <scope>NUCLEOTIDE SEQUENCE [LARGE SCALE GENOMIC DNA]</scope>
    <source>
        <strain evidence="4 5">DSM 25478</strain>
    </source>
</reference>
<dbReference type="Proteomes" id="UP000231693">
    <property type="component" value="Unassembled WGS sequence"/>
</dbReference>
<dbReference type="EMBL" id="PGFE01000001">
    <property type="protein sequence ID" value="PJJ77691.1"/>
    <property type="molecule type" value="Genomic_DNA"/>
</dbReference>
<name>A0A2M9D0H0_9CELL</name>
<gene>
    <name evidence="4" type="ORF">CLV28_0917</name>
</gene>
<dbReference type="Pfam" id="PF08681">
    <property type="entry name" value="TacA1"/>
    <property type="match status" value="1"/>
</dbReference>
<dbReference type="InterPro" id="IPR010985">
    <property type="entry name" value="Ribbon_hlx_hlx"/>
</dbReference>
<dbReference type="PANTHER" id="PTHR35401">
    <property type="entry name" value="COPG FAMILY HELIX-TURN-HELIX PROTEIN-RELATED-RELATED"/>
    <property type="match status" value="1"/>
</dbReference>
<comment type="similarity">
    <text evidence="2">Belongs to the TacA antitoxin family.</text>
</comment>
<sequence length="93" mass="9995">MSAATKDERLQVRVSPDEKHRAEEAARIEGTSLSSFVTAAVRQRVDLVLADRHTIVLGPAAAAELSDALARPAEVSPRMLAALSRPTAFTWAD</sequence>
<protein>
    <submittedName>
        <fullName evidence="4">Uncharacterized protein (DUF1778 family)</fullName>
    </submittedName>
</protein>
<dbReference type="RefSeq" id="WP_100422031.1">
    <property type="nucleotide sequence ID" value="NZ_BOOX01000012.1"/>
</dbReference>
<dbReference type="SUPFAM" id="SSF47598">
    <property type="entry name" value="Ribbon-helix-helix"/>
    <property type="match status" value="1"/>
</dbReference>
<evidence type="ECO:0000256" key="2">
    <source>
        <dbReference type="ARBA" id="ARBA00049988"/>
    </source>
</evidence>
<keyword evidence="1" id="KW-1277">Toxin-antitoxin system</keyword>
<keyword evidence="5" id="KW-1185">Reference proteome</keyword>
<feature type="region of interest" description="Disordered" evidence="3">
    <location>
        <begin position="1"/>
        <end position="23"/>
    </location>
</feature>
<proteinExistence type="inferred from homology"/>
<dbReference type="InterPro" id="IPR014795">
    <property type="entry name" value="TacA_1-like"/>
</dbReference>
<dbReference type="GO" id="GO:0006355">
    <property type="term" value="P:regulation of DNA-templated transcription"/>
    <property type="evidence" value="ECO:0007669"/>
    <property type="project" value="InterPro"/>
</dbReference>